<name>A0A9D4EMU5_DREPO</name>
<dbReference type="Proteomes" id="UP000828390">
    <property type="component" value="Unassembled WGS sequence"/>
</dbReference>
<reference evidence="1" key="1">
    <citation type="journal article" date="2019" name="bioRxiv">
        <title>The Genome of the Zebra Mussel, Dreissena polymorpha: A Resource for Invasive Species Research.</title>
        <authorList>
            <person name="McCartney M.A."/>
            <person name="Auch B."/>
            <person name="Kono T."/>
            <person name="Mallez S."/>
            <person name="Zhang Y."/>
            <person name="Obille A."/>
            <person name="Becker A."/>
            <person name="Abrahante J.E."/>
            <person name="Garbe J."/>
            <person name="Badalamenti J.P."/>
            <person name="Herman A."/>
            <person name="Mangelson H."/>
            <person name="Liachko I."/>
            <person name="Sullivan S."/>
            <person name="Sone E.D."/>
            <person name="Koren S."/>
            <person name="Silverstein K.A.T."/>
            <person name="Beckman K.B."/>
            <person name="Gohl D.M."/>
        </authorList>
    </citation>
    <scope>NUCLEOTIDE SEQUENCE</scope>
    <source>
        <strain evidence="1">Duluth1</strain>
        <tissue evidence="1">Whole animal</tissue>
    </source>
</reference>
<proteinExistence type="predicted"/>
<dbReference type="EMBL" id="JAIWYP010000008">
    <property type="protein sequence ID" value="KAH3780885.1"/>
    <property type="molecule type" value="Genomic_DNA"/>
</dbReference>
<protein>
    <submittedName>
        <fullName evidence="1">Uncharacterized protein</fullName>
    </submittedName>
</protein>
<organism evidence="1 2">
    <name type="scientific">Dreissena polymorpha</name>
    <name type="common">Zebra mussel</name>
    <name type="synonym">Mytilus polymorpha</name>
    <dbReference type="NCBI Taxonomy" id="45954"/>
    <lineage>
        <taxon>Eukaryota</taxon>
        <taxon>Metazoa</taxon>
        <taxon>Spiralia</taxon>
        <taxon>Lophotrochozoa</taxon>
        <taxon>Mollusca</taxon>
        <taxon>Bivalvia</taxon>
        <taxon>Autobranchia</taxon>
        <taxon>Heteroconchia</taxon>
        <taxon>Euheterodonta</taxon>
        <taxon>Imparidentia</taxon>
        <taxon>Neoheterodontei</taxon>
        <taxon>Myida</taxon>
        <taxon>Dreissenoidea</taxon>
        <taxon>Dreissenidae</taxon>
        <taxon>Dreissena</taxon>
    </lineage>
</organism>
<keyword evidence="2" id="KW-1185">Reference proteome</keyword>
<sequence length="65" mass="7530">MKFQSCRWKHFDFRANVKVLAQRLQRTADELAMTIARVFSENTVLTLLPDIIANGDYFIQLAIIS</sequence>
<comment type="caution">
    <text evidence="1">The sequence shown here is derived from an EMBL/GenBank/DDBJ whole genome shotgun (WGS) entry which is preliminary data.</text>
</comment>
<evidence type="ECO:0000313" key="1">
    <source>
        <dbReference type="EMBL" id="KAH3780885.1"/>
    </source>
</evidence>
<dbReference type="AlphaFoldDB" id="A0A9D4EMU5"/>
<reference evidence="1" key="2">
    <citation type="submission" date="2020-11" db="EMBL/GenBank/DDBJ databases">
        <authorList>
            <person name="McCartney M.A."/>
            <person name="Auch B."/>
            <person name="Kono T."/>
            <person name="Mallez S."/>
            <person name="Becker A."/>
            <person name="Gohl D.M."/>
            <person name="Silverstein K.A.T."/>
            <person name="Koren S."/>
            <person name="Bechman K.B."/>
            <person name="Herman A."/>
            <person name="Abrahante J.E."/>
            <person name="Garbe J."/>
        </authorList>
    </citation>
    <scope>NUCLEOTIDE SEQUENCE</scope>
    <source>
        <strain evidence="1">Duluth1</strain>
        <tissue evidence="1">Whole animal</tissue>
    </source>
</reference>
<gene>
    <name evidence="1" type="ORF">DPMN_158710</name>
</gene>
<accession>A0A9D4EMU5</accession>
<evidence type="ECO:0000313" key="2">
    <source>
        <dbReference type="Proteomes" id="UP000828390"/>
    </source>
</evidence>